<dbReference type="InterPro" id="IPR025145">
    <property type="entry name" value="DUF4087"/>
</dbReference>
<organism evidence="3 4">
    <name type="scientific">Paraburkholderia metrosideri</name>
    <dbReference type="NCBI Taxonomy" id="580937"/>
    <lineage>
        <taxon>Bacteria</taxon>
        <taxon>Pseudomonadati</taxon>
        <taxon>Pseudomonadota</taxon>
        <taxon>Betaproteobacteria</taxon>
        <taxon>Burkholderiales</taxon>
        <taxon>Burkholderiaceae</taxon>
        <taxon>Paraburkholderia</taxon>
    </lineage>
</organism>
<comment type="caution">
    <text evidence="3">The sequence shown here is derived from an EMBL/GenBank/DDBJ whole genome shotgun (WGS) entry which is preliminary data.</text>
</comment>
<dbReference type="EMBL" id="CAJHCP010000017">
    <property type="protein sequence ID" value="CAD6557068.1"/>
    <property type="molecule type" value="Genomic_DNA"/>
</dbReference>
<dbReference type="Pfam" id="PF13316">
    <property type="entry name" value="DUF4087"/>
    <property type="match status" value="1"/>
</dbReference>
<feature type="compositionally biased region" description="Low complexity" evidence="1">
    <location>
        <begin position="341"/>
        <end position="364"/>
    </location>
</feature>
<evidence type="ECO:0000256" key="1">
    <source>
        <dbReference type="SAM" id="MobiDB-lite"/>
    </source>
</evidence>
<feature type="chain" id="PRO_5045901317" description="DUF4087 domain-containing protein" evidence="2">
    <location>
        <begin position="24"/>
        <end position="451"/>
    </location>
</feature>
<keyword evidence="2" id="KW-0732">Signal</keyword>
<dbReference type="Gene3D" id="2.20.110.10">
    <property type="entry name" value="Histone H3 K4-specific methyltransferase SET7/9 N-terminal domain"/>
    <property type="match status" value="1"/>
</dbReference>
<proteinExistence type="predicted"/>
<evidence type="ECO:0000313" key="3">
    <source>
        <dbReference type="EMBL" id="CAD6557068.1"/>
    </source>
</evidence>
<reference evidence="3 4" key="1">
    <citation type="submission" date="2020-10" db="EMBL/GenBank/DDBJ databases">
        <authorList>
            <person name="Peeters C."/>
        </authorList>
    </citation>
    <scope>NUCLEOTIDE SEQUENCE [LARGE SCALE GENOMIC DNA]</scope>
    <source>
        <strain evidence="3 4">LMG 28140</strain>
    </source>
</reference>
<feature type="signal peptide" evidence="2">
    <location>
        <begin position="1"/>
        <end position="23"/>
    </location>
</feature>
<evidence type="ECO:0008006" key="5">
    <source>
        <dbReference type="Google" id="ProtNLM"/>
    </source>
</evidence>
<sequence length="451" mass="48273">MKDRFKPRLFLLCATAASLLVYGCSDKDLDYRNAEVNNGKIYAGDGNTPFSGRVTNVPFNQALMPQPGFSTAMQTFNAVIKGPAPGLYNAALCDLHVRDGLLDGKAICKAPQSDVVRAEAAFSDGTLKDTLTINDEDGTTVLTSVSFVDGQPDGKQEIRKPGTHQLIHVVHWRKGVLDGEEEGFDEDTGNRILLANWSNGQHDGDYAEYAPDGKQVIRHVKFVQGAKDGVEELFYPDTGKPRQYGQYVHGRATGTAKAWDPDGRLVYERDYADGNKIPDSPELIACIEHVINDVKDAADGSIGREDVARATCREAQQANPGTTEQPAAQQIAPEITALTTTASSPTAGLSTSASSSSSVSAATSDGPAAKRCGWIENDMPSGLTLKDRDGKWSVSSADSQADGFAHMPDTNKGDSCGCLTVETNKQSMRVTKVLGGKILPVATCQRDRSLG</sequence>
<dbReference type="PROSITE" id="PS51257">
    <property type="entry name" value="PROKAR_LIPOPROTEIN"/>
    <property type="match status" value="1"/>
</dbReference>
<feature type="region of interest" description="Disordered" evidence="1">
    <location>
        <begin position="341"/>
        <end position="409"/>
    </location>
</feature>
<dbReference type="SUPFAM" id="SSF82185">
    <property type="entry name" value="Histone H3 K4-specific methyltransferase SET7/9 N-terminal domain"/>
    <property type="match status" value="1"/>
</dbReference>
<protein>
    <recommendedName>
        <fullName evidence="5">DUF4087 domain-containing protein</fullName>
    </recommendedName>
</protein>
<dbReference type="Proteomes" id="UP000598032">
    <property type="component" value="Unassembled WGS sequence"/>
</dbReference>
<gene>
    <name evidence="3" type="ORF">LMG28140_06057</name>
</gene>
<name>A0ABN7I9R1_9BURK</name>
<accession>A0ABN7I9R1</accession>
<keyword evidence="4" id="KW-1185">Reference proteome</keyword>
<dbReference type="RefSeq" id="WP_201645947.1">
    <property type="nucleotide sequence ID" value="NZ_CAJHCP010000017.1"/>
</dbReference>
<evidence type="ECO:0000313" key="4">
    <source>
        <dbReference type="Proteomes" id="UP000598032"/>
    </source>
</evidence>
<evidence type="ECO:0000256" key="2">
    <source>
        <dbReference type="SAM" id="SignalP"/>
    </source>
</evidence>